<dbReference type="InterPro" id="IPR031680">
    <property type="entry name" value="Hepar_II_III_N"/>
</dbReference>
<feature type="domain" description="Heparin-sulfate lyase N-terminal" evidence="2">
    <location>
        <begin position="46"/>
        <end position="391"/>
    </location>
</feature>
<dbReference type="PANTHER" id="PTHR39210:SF1">
    <property type="entry name" value="HEPARIN-SULFATE LYASE"/>
    <property type="match status" value="1"/>
</dbReference>
<evidence type="ECO:0000313" key="4">
    <source>
        <dbReference type="Proteomes" id="UP000747074"/>
    </source>
</evidence>
<dbReference type="SUPFAM" id="SSF48230">
    <property type="entry name" value="Chondroitin AC/alginate lyase"/>
    <property type="match status" value="1"/>
</dbReference>
<name>A0A921LIB5_9BACE</name>
<evidence type="ECO:0000259" key="2">
    <source>
        <dbReference type="Pfam" id="PF16889"/>
    </source>
</evidence>
<dbReference type="EMBL" id="DYVL01000095">
    <property type="protein sequence ID" value="HJG11739.1"/>
    <property type="molecule type" value="Genomic_DNA"/>
</dbReference>
<sequence>MNSKIFSLLFLLALFMTACNDDKIIFFENHVKEEDNGGSETTVPRLFEVINLDYPGLEKVKAYYDKKDYVSATSELLEYYRNREDVTNPNINLGQTSIGDFNKNIADQALEYRFYIKDKYESKDASGKETYVLFKQDDEINWNYVPDKYKGDAEFVYQLHRHQWMIYQANAYTVTHDEKYVKSWIEVYGDWLKTFPCPEGKVDKNKNVEWYGLQPAHRVQAQLDIMSYFIQSENFTPEWLSTFLVALSDGVECIRKNYYKETNILITQVESVVSAGILMPEFKKAGEWLNEGTAKITEQVKAQFLGDGVHVELTPGYHIEAVYACNKLYNMAQVNNKVGYFPANYVGLLKKAARFVMDITYPDYSFDNFNDTGASSWTKSVLLGNFRRYMAMRS</sequence>
<evidence type="ECO:0000313" key="3">
    <source>
        <dbReference type="EMBL" id="HJG11739.1"/>
    </source>
</evidence>
<dbReference type="AlphaFoldDB" id="A0A921LIB5"/>
<accession>A0A921LIB5</accession>
<reference evidence="3" key="1">
    <citation type="journal article" date="2021" name="PeerJ">
        <title>Extensive microbial diversity within the chicken gut microbiome revealed by metagenomics and culture.</title>
        <authorList>
            <person name="Gilroy R."/>
            <person name="Ravi A."/>
            <person name="Getino M."/>
            <person name="Pursley I."/>
            <person name="Horton D.L."/>
            <person name="Alikhan N.F."/>
            <person name="Baker D."/>
            <person name="Gharbi K."/>
            <person name="Hall N."/>
            <person name="Watson M."/>
            <person name="Adriaenssens E.M."/>
            <person name="Foster-Nyarko E."/>
            <person name="Jarju S."/>
            <person name="Secka A."/>
            <person name="Antonio M."/>
            <person name="Oren A."/>
            <person name="Chaudhuri R.R."/>
            <person name="La Ragione R."/>
            <person name="Hildebrand F."/>
            <person name="Pallen M.J."/>
        </authorList>
    </citation>
    <scope>NUCLEOTIDE SEQUENCE</scope>
    <source>
        <strain evidence="3">CHK154-13316</strain>
    </source>
</reference>
<dbReference type="Pfam" id="PF16889">
    <property type="entry name" value="Hepar_II_III_N"/>
    <property type="match status" value="1"/>
</dbReference>
<feature type="non-terminal residue" evidence="3">
    <location>
        <position position="394"/>
    </location>
</feature>
<dbReference type="Gene3D" id="1.50.10.100">
    <property type="entry name" value="Chondroitin AC/alginate lyase"/>
    <property type="match status" value="1"/>
</dbReference>
<dbReference type="InterPro" id="IPR008929">
    <property type="entry name" value="Chondroitin_lyas"/>
</dbReference>
<evidence type="ECO:0000256" key="1">
    <source>
        <dbReference type="SAM" id="SignalP"/>
    </source>
</evidence>
<feature type="chain" id="PRO_5037022906" evidence="1">
    <location>
        <begin position="21"/>
        <end position="394"/>
    </location>
</feature>
<organism evidence="3 4">
    <name type="scientific">Bacteroides xylanisolvens</name>
    <dbReference type="NCBI Taxonomy" id="371601"/>
    <lineage>
        <taxon>Bacteria</taxon>
        <taxon>Pseudomonadati</taxon>
        <taxon>Bacteroidota</taxon>
        <taxon>Bacteroidia</taxon>
        <taxon>Bacteroidales</taxon>
        <taxon>Bacteroidaceae</taxon>
        <taxon>Bacteroides</taxon>
    </lineage>
</organism>
<feature type="signal peptide" evidence="1">
    <location>
        <begin position="1"/>
        <end position="20"/>
    </location>
</feature>
<keyword evidence="1" id="KW-0732">Signal</keyword>
<protein>
    <submittedName>
        <fullName evidence="3">Heparinase</fullName>
    </submittedName>
</protein>
<proteinExistence type="predicted"/>
<gene>
    <name evidence="3" type="ORF">K8V07_07410</name>
</gene>
<dbReference type="PANTHER" id="PTHR39210">
    <property type="entry name" value="HEPARIN-SULFATE LYASE"/>
    <property type="match status" value="1"/>
</dbReference>
<dbReference type="Proteomes" id="UP000747074">
    <property type="component" value="Unassembled WGS sequence"/>
</dbReference>
<dbReference type="PROSITE" id="PS51257">
    <property type="entry name" value="PROKAR_LIPOPROTEIN"/>
    <property type="match status" value="1"/>
</dbReference>
<comment type="caution">
    <text evidence="3">The sequence shown here is derived from an EMBL/GenBank/DDBJ whole genome shotgun (WGS) entry which is preliminary data.</text>
</comment>
<reference evidence="3" key="2">
    <citation type="submission" date="2021-09" db="EMBL/GenBank/DDBJ databases">
        <authorList>
            <person name="Gilroy R."/>
        </authorList>
    </citation>
    <scope>NUCLEOTIDE SEQUENCE</scope>
    <source>
        <strain evidence="3">CHK154-13316</strain>
    </source>
</reference>